<proteinExistence type="predicted"/>
<keyword evidence="13" id="KW-0393">Immunoglobulin domain</keyword>
<feature type="signal peptide" evidence="15">
    <location>
        <begin position="1"/>
        <end position="20"/>
    </location>
</feature>
<feature type="transmembrane region" description="Helical" evidence="14">
    <location>
        <begin position="151"/>
        <end position="175"/>
    </location>
</feature>
<dbReference type="Ensembl" id="ENSATET00000034899.2">
    <property type="protein sequence ID" value="ENSATEP00000034401.1"/>
    <property type="gene ID" value="ENSATEG00000023635.2"/>
</dbReference>
<dbReference type="InParanoid" id="A0A3Q1KFE4"/>
<evidence type="ECO:0000256" key="15">
    <source>
        <dbReference type="SAM" id="SignalP"/>
    </source>
</evidence>
<name>A0A3Q1KFE4_ANATE</name>
<keyword evidence="6 14" id="KW-1133">Transmembrane helix</keyword>
<evidence type="ECO:0000256" key="14">
    <source>
        <dbReference type="SAM" id="Phobius"/>
    </source>
</evidence>
<reference evidence="16" key="3">
    <citation type="submission" date="2025-09" db="UniProtKB">
        <authorList>
            <consortium name="Ensembl"/>
        </authorList>
    </citation>
    <scope>IDENTIFICATION</scope>
</reference>
<evidence type="ECO:0000256" key="1">
    <source>
        <dbReference type="ARBA" id="ARBA00004251"/>
    </source>
</evidence>
<keyword evidence="5" id="KW-0391">Immunity</keyword>
<dbReference type="STRING" id="64144.ENSATEP00000034401"/>
<evidence type="ECO:0000256" key="11">
    <source>
        <dbReference type="ARBA" id="ARBA00023180"/>
    </source>
</evidence>
<keyword evidence="17" id="KW-1185">Reference proteome</keyword>
<evidence type="ECO:0000256" key="9">
    <source>
        <dbReference type="ARBA" id="ARBA00023139"/>
    </source>
</evidence>
<organism evidence="16 17">
    <name type="scientific">Anabas testudineus</name>
    <name type="common">Climbing perch</name>
    <name type="synonym">Anthias testudineus</name>
    <dbReference type="NCBI Taxonomy" id="64144"/>
    <lineage>
        <taxon>Eukaryota</taxon>
        <taxon>Metazoa</taxon>
        <taxon>Chordata</taxon>
        <taxon>Craniata</taxon>
        <taxon>Vertebrata</taxon>
        <taxon>Euteleostomi</taxon>
        <taxon>Actinopterygii</taxon>
        <taxon>Neopterygii</taxon>
        <taxon>Teleostei</taxon>
        <taxon>Neoteleostei</taxon>
        <taxon>Acanthomorphata</taxon>
        <taxon>Anabantaria</taxon>
        <taxon>Anabantiformes</taxon>
        <taxon>Anabantoidei</taxon>
        <taxon>Anabantidae</taxon>
        <taxon>Anabas</taxon>
    </lineage>
</organism>
<reference evidence="16" key="1">
    <citation type="submission" date="2021-04" db="EMBL/GenBank/DDBJ databases">
        <authorList>
            <consortium name="Wellcome Sanger Institute Data Sharing"/>
        </authorList>
    </citation>
    <scope>NUCLEOTIDE SEQUENCE [LARGE SCALE GENOMIC DNA]</scope>
</reference>
<dbReference type="FunCoup" id="A0A3Q1KFE4">
    <property type="interactions" value="204"/>
</dbReference>
<evidence type="ECO:0000256" key="5">
    <source>
        <dbReference type="ARBA" id="ARBA00022859"/>
    </source>
</evidence>
<dbReference type="InterPro" id="IPR036179">
    <property type="entry name" value="Ig-like_dom_sf"/>
</dbReference>
<sequence length="207" mass="23578">MDQKWIQILLILMFYQSKGGNIEIFCNPPEKGSIVTWFRVLEKSRIQFIASFSNTGMDKSSGPLDPSFSYSKIRDQKLILKNFKKHEDSGVYSCASLKSNELKFGEVTRLVGVTEPAPRATSAKPKLFTARPCVCNNQSAGDVNPRLHCSLLMLAPLAGACGLLLLLLIITILYCNKMRTRRCPHHYKKRYVIYCNFNRAFLFRVLF</sequence>
<dbReference type="GeneTree" id="ENSGT00940000156588"/>
<dbReference type="OMA" id="MIVWFRV"/>
<dbReference type="SUPFAM" id="SSF48726">
    <property type="entry name" value="Immunoglobulin"/>
    <property type="match status" value="1"/>
</dbReference>
<protein>
    <submittedName>
        <fullName evidence="16">Uncharacterized protein</fullName>
    </submittedName>
</protein>
<dbReference type="OrthoDB" id="9906515at2759"/>
<evidence type="ECO:0000313" key="16">
    <source>
        <dbReference type="Ensembl" id="ENSATEP00000034401.1"/>
    </source>
</evidence>
<evidence type="ECO:0000256" key="2">
    <source>
        <dbReference type="ARBA" id="ARBA00022475"/>
    </source>
</evidence>
<gene>
    <name evidence="16" type="primary">CD8A</name>
</gene>
<dbReference type="GO" id="GO:0002250">
    <property type="term" value="P:adaptive immune response"/>
    <property type="evidence" value="ECO:0007669"/>
    <property type="project" value="UniProtKB-KW"/>
</dbReference>
<dbReference type="AlphaFoldDB" id="A0A3Q1KFE4"/>
<reference evidence="16" key="2">
    <citation type="submission" date="2025-08" db="UniProtKB">
        <authorList>
            <consortium name="Ensembl"/>
        </authorList>
    </citation>
    <scope>IDENTIFICATION</scope>
</reference>
<evidence type="ECO:0000256" key="3">
    <source>
        <dbReference type="ARBA" id="ARBA00022692"/>
    </source>
</evidence>
<dbReference type="PANTHER" id="PTHR10441:SF2">
    <property type="entry name" value="T-CELL SURFACE GLYCOPROTEIN CD8 ALPHA CHAIN"/>
    <property type="match status" value="1"/>
</dbReference>
<keyword evidence="9" id="KW-0564">Palmitate</keyword>
<comment type="subcellular location">
    <subcellularLocation>
        <location evidence="1">Cell membrane</location>
        <topology evidence="1">Single-pass type I membrane protein</topology>
    </subcellularLocation>
</comment>
<keyword evidence="3 14" id="KW-0812">Transmembrane</keyword>
<dbReference type="InterPro" id="IPR015468">
    <property type="entry name" value="CD8_asu"/>
</dbReference>
<keyword evidence="12" id="KW-0449">Lipoprotein</keyword>
<dbReference type="InterPro" id="IPR013783">
    <property type="entry name" value="Ig-like_fold"/>
</dbReference>
<keyword evidence="7" id="KW-1064">Adaptive immunity</keyword>
<dbReference type="Gene3D" id="2.60.40.10">
    <property type="entry name" value="Immunoglobulins"/>
    <property type="match status" value="1"/>
</dbReference>
<evidence type="ECO:0000313" key="17">
    <source>
        <dbReference type="Proteomes" id="UP000265040"/>
    </source>
</evidence>
<evidence type="ECO:0000256" key="12">
    <source>
        <dbReference type="ARBA" id="ARBA00023288"/>
    </source>
</evidence>
<keyword evidence="2" id="KW-1003">Cell membrane</keyword>
<keyword evidence="4 15" id="KW-0732">Signal</keyword>
<evidence type="ECO:0000256" key="13">
    <source>
        <dbReference type="ARBA" id="ARBA00023319"/>
    </source>
</evidence>
<evidence type="ECO:0000256" key="6">
    <source>
        <dbReference type="ARBA" id="ARBA00022989"/>
    </source>
</evidence>
<keyword evidence="11" id="KW-0325">Glycoprotein</keyword>
<dbReference type="Proteomes" id="UP000265040">
    <property type="component" value="Chromosome 5"/>
</dbReference>
<keyword evidence="8 14" id="KW-0472">Membrane</keyword>
<evidence type="ECO:0000256" key="4">
    <source>
        <dbReference type="ARBA" id="ARBA00022729"/>
    </source>
</evidence>
<evidence type="ECO:0000256" key="7">
    <source>
        <dbReference type="ARBA" id="ARBA00023130"/>
    </source>
</evidence>
<dbReference type="PANTHER" id="PTHR10441">
    <property type="entry name" value="CD8 ALPHA CHAIN"/>
    <property type="match status" value="1"/>
</dbReference>
<dbReference type="GO" id="GO:0005886">
    <property type="term" value="C:plasma membrane"/>
    <property type="evidence" value="ECO:0007669"/>
    <property type="project" value="UniProtKB-SubCell"/>
</dbReference>
<keyword evidence="10" id="KW-1015">Disulfide bond</keyword>
<accession>A0A3Q1KFE4</accession>
<feature type="chain" id="PRO_5018785547" evidence="15">
    <location>
        <begin position="21"/>
        <end position="207"/>
    </location>
</feature>
<evidence type="ECO:0000256" key="8">
    <source>
        <dbReference type="ARBA" id="ARBA00023136"/>
    </source>
</evidence>
<evidence type="ECO:0000256" key="10">
    <source>
        <dbReference type="ARBA" id="ARBA00023157"/>
    </source>
</evidence>